<keyword evidence="2" id="KW-1185">Reference proteome</keyword>
<protein>
    <submittedName>
        <fullName evidence="1">Uncharacterized protein</fullName>
    </submittedName>
</protein>
<accession>A0ACB6ZXZ4</accession>
<dbReference type="EMBL" id="MU117961">
    <property type="protein sequence ID" value="KAF9654404.1"/>
    <property type="molecule type" value="Genomic_DNA"/>
</dbReference>
<reference evidence="1" key="1">
    <citation type="submission" date="2019-10" db="EMBL/GenBank/DDBJ databases">
        <authorList>
            <consortium name="DOE Joint Genome Institute"/>
            <person name="Kuo A."/>
            <person name="Miyauchi S."/>
            <person name="Kiss E."/>
            <person name="Drula E."/>
            <person name="Kohler A."/>
            <person name="Sanchez-Garcia M."/>
            <person name="Andreopoulos B."/>
            <person name="Barry K.W."/>
            <person name="Bonito G."/>
            <person name="Buee M."/>
            <person name="Carver A."/>
            <person name="Chen C."/>
            <person name="Cichocki N."/>
            <person name="Clum A."/>
            <person name="Culley D."/>
            <person name="Crous P.W."/>
            <person name="Fauchery L."/>
            <person name="Girlanda M."/>
            <person name="Hayes R."/>
            <person name="Keri Z."/>
            <person name="Labutti K."/>
            <person name="Lipzen A."/>
            <person name="Lombard V."/>
            <person name="Magnuson J."/>
            <person name="Maillard F."/>
            <person name="Morin E."/>
            <person name="Murat C."/>
            <person name="Nolan M."/>
            <person name="Ohm R."/>
            <person name="Pangilinan J."/>
            <person name="Pereira M."/>
            <person name="Perotto S."/>
            <person name="Peter M."/>
            <person name="Riley R."/>
            <person name="Sitrit Y."/>
            <person name="Stielow B."/>
            <person name="Szollosi G."/>
            <person name="Zifcakova L."/>
            <person name="Stursova M."/>
            <person name="Spatafora J.W."/>
            <person name="Tedersoo L."/>
            <person name="Vaario L.-M."/>
            <person name="Yamada A."/>
            <person name="Yan M."/>
            <person name="Wang P."/>
            <person name="Xu J."/>
            <person name="Bruns T."/>
            <person name="Baldrian P."/>
            <person name="Vilgalys R."/>
            <person name="Henrissat B."/>
            <person name="Grigoriev I.V."/>
            <person name="Hibbett D."/>
            <person name="Nagy L.G."/>
            <person name="Martin F.M."/>
        </authorList>
    </citation>
    <scope>NUCLEOTIDE SEQUENCE</scope>
    <source>
        <strain evidence="1">P2</strain>
    </source>
</reference>
<evidence type="ECO:0000313" key="2">
    <source>
        <dbReference type="Proteomes" id="UP000886501"/>
    </source>
</evidence>
<proteinExistence type="predicted"/>
<gene>
    <name evidence="1" type="ORF">BDM02DRAFT_3106778</name>
</gene>
<reference evidence="1" key="2">
    <citation type="journal article" date="2020" name="Nat. Commun.">
        <title>Large-scale genome sequencing of mycorrhizal fungi provides insights into the early evolution of symbiotic traits.</title>
        <authorList>
            <person name="Miyauchi S."/>
            <person name="Kiss E."/>
            <person name="Kuo A."/>
            <person name="Drula E."/>
            <person name="Kohler A."/>
            <person name="Sanchez-Garcia M."/>
            <person name="Morin E."/>
            <person name="Andreopoulos B."/>
            <person name="Barry K.W."/>
            <person name="Bonito G."/>
            <person name="Buee M."/>
            <person name="Carver A."/>
            <person name="Chen C."/>
            <person name="Cichocki N."/>
            <person name="Clum A."/>
            <person name="Culley D."/>
            <person name="Crous P.W."/>
            <person name="Fauchery L."/>
            <person name="Girlanda M."/>
            <person name="Hayes R.D."/>
            <person name="Keri Z."/>
            <person name="LaButti K."/>
            <person name="Lipzen A."/>
            <person name="Lombard V."/>
            <person name="Magnuson J."/>
            <person name="Maillard F."/>
            <person name="Murat C."/>
            <person name="Nolan M."/>
            <person name="Ohm R.A."/>
            <person name="Pangilinan J."/>
            <person name="Pereira M.F."/>
            <person name="Perotto S."/>
            <person name="Peter M."/>
            <person name="Pfister S."/>
            <person name="Riley R."/>
            <person name="Sitrit Y."/>
            <person name="Stielow J.B."/>
            <person name="Szollosi G."/>
            <person name="Zifcakova L."/>
            <person name="Stursova M."/>
            <person name="Spatafora J.W."/>
            <person name="Tedersoo L."/>
            <person name="Vaario L.M."/>
            <person name="Yamada A."/>
            <person name="Yan M."/>
            <person name="Wang P."/>
            <person name="Xu J."/>
            <person name="Bruns T."/>
            <person name="Baldrian P."/>
            <person name="Vilgalys R."/>
            <person name="Dunand C."/>
            <person name="Henrissat B."/>
            <person name="Grigoriev I.V."/>
            <person name="Hibbett D."/>
            <person name="Nagy L.G."/>
            <person name="Martin F.M."/>
        </authorList>
    </citation>
    <scope>NUCLEOTIDE SEQUENCE</scope>
    <source>
        <strain evidence="1">P2</strain>
    </source>
</reference>
<name>A0ACB6ZXZ4_THEGA</name>
<evidence type="ECO:0000313" key="1">
    <source>
        <dbReference type="EMBL" id="KAF9654404.1"/>
    </source>
</evidence>
<organism evidence="1 2">
    <name type="scientific">Thelephora ganbajun</name>
    <name type="common">Ganba fungus</name>
    <dbReference type="NCBI Taxonomy" id="370292"/>
    <lineage>
        <taxon>Eukaryota</taxon>
        <taxon>Fungi</taxon>
        <taxon>Dikarya</taxon>
        <taxon>Basidiomycota</taxon>
        <taxon>Agaricomycotina</taxon>
        <taxon>Agaricomycetes</taxon>
        <taxon>Thelephorales</taxon>
        <taxon>Thelephoraceae</taxon>
        <taxon>Thelephora</taxon>
    </lineage>
</organism>
<dbReference type="Proteomes" id="UP000886501">
    <property type="component" value="Unassembled WGS sequence"/>
</dbReference>
<comment type="caution">
    <text evidence="1">The sequence shown here is derived from an EMBL/GenBank/DDBJ whole genome shotgun (WGS) entry which is preliminary data.</text>
</comment>
<sequence length="185" mass="21162">MWCDNCLLLLPLRTGAMAWAVVIFVYSLAGGLFMLLDGHYFFFLYPEWYIYGGIGIGVAVLALLNAIALSNRSYIWTRACKFLWIFVIIISAVRATLIIVQLQRGKDKIIWECNHGGQVWTSNAEYAAKSSFPVGFCSAGFNSLNTAFIISLLVDLVFQMYMFFLDWRYQRRLERYDLVKTSSGE</sequence>